<comment type="caution">
    <text evidence="3">The sequence shown here is derived from an EMBL/GenBank/DDBJ whole genome shotgun (WGS) entry which is preliminary data.</text>
</comment>
<keyword evidence="2" id="KW-0503">Monooxygenase</keyword>
<comment type="similarity">
    <text evidence="1 2">Belongs to the cytochrome P450 family.</text>
</comment>
<evidence type="ECO:0000313" key="4">
    <source>
        <dbReference type="Proteomes" id="UP000720508"/>
    </source>
</evidence>
<dbReference type="Pfam" id="PF00067">
    <property type="entry name" value="p450"/>
    <property type="match status" value="1"/>
</dbReference>
<dbReference type="PANTHER" id="PTHR46696">
    <property type="entry name" value="P450, PUTATIVE (EUROFUNG)-RELATED"/>
    <property type="match status" value="1"/>
</dbReference>
<name>A0ABS6C8L2_9ACTN</name>
<keyword evidence="4" id="KW-1185">Reference proteome</keyword>
<proteinExistence type="inferred from homology"/>
<evidence type="ECO:0000313" key="3">
    <source>
        <dbReference type="EMBL" id="MBU3863229.1"/>
    </source>
</evidence>
<dbReference type="PROSITE" id="PS00086">
    <property type="entry name" value="CYTOCHROME_P450"/>
    <property type="match status" value="1"/>
</dbReference>
<accession>A0ABS6C8L2</accession>
<dbReference type="InterPro" id="IPR017972">
    <property type="entry name" value="Cyt_P450_CS"/>
</dbReference>
<dbReference type="EMBL" id="JAHLEM010000028">
    <property type="protein sequence ID" value="MBU3863229.1"/>
    <property type="molecule type" value="Genomic_DNA"/>
</dbReference>
<organism evidence="3 4">
    <name type="scientific">Streptomyces niphimycinicus</name>
    <dbReference type="NCBI Taxonomy" id="2842201"/>
    <lineage>
        <taxon>Bacteria</taxon>
        <taxon>Bacillati</taxon>
        <taxon>Actinomycetota</taxon>
        <taxon>Actinomycetes</taxon>
        <taxon>Kitasatosporales</taxon>
        <taxon>Streptomycetaceae</taxon>
        <taxon>Streptomyces</taxon>
    </lineage>
</organism>
<keyword evidence="2" id="KW-0349">Heme</keyword>
<sequence length="399" mass="44915">MRSPSLLRLFDSEWSDPYELYRALREAGPVQWDSWMRTWIVLGHAEITTLSKDSRLSGARIDSFYEQLPGATKVGLAPLRDALADMMLFNEPPRHGELRRLIRPGLTPRFIREMRPVVEATVNDLLDRAVPGGRMDVIHDFSEPLTRDVIRQLAGVDERHSHLLENWQGLLHEFFTQSQAEIPRINALRDSFAEGERARRDGTATDLFSRMISGQLDGADYSENEIFANFLLLIDAGQATTTHLIGNAVLALINSPDQLRILREDPALGVGAAHEFLRFDSPVQFTSRVALADIEVGGQRIRAGESVALVLGSGNRDPLHYPDPDRLDVRRRAHDHLSFGYGIHYCLGAALAVMETEIAIATLLRRTDDLQVATPEQDWLDSANFRFLRSLPIRFTPAH</sequence>
<evidence type="ECO:0000256" key="2">
    <source>
        <dbReference type="RuleBase" id="RU000461"/>
    </source>
</evidence>
<reference evidence="3 4" key="1">
    <citation type="submission" date="2021-06" db="EMBL/GenBank/DDBJ databases">
        <authorList>
            <person name="Pan X."/>
        </authorList>
    </citation>
    <scope>NUCLEOTIDE SEQUENCE [LARGE SCALE GENOMIC DNA]</scope>
    <source>
        <strain evidence="3 4">4503</strain>
    </source>
</reference>
<dbReference type="CDD" id="cd20625">
    <property type="entry name" value="CYP164-like"/>
    <property type="match status" value="1"/>
</dbReference>
<dbReference type="PANTHER" id="PTHR46696:SF1">
    <property type="entry name" value="CYTOCHROME P450 YJIB-RELATED"/>
    <property type="match status" value="1"/>
</dbReference>
<evidence type="ECO:0000256" key="1">
    <source>
        <dbReference type="ARBA" id="ARBA00010617"/>
    </source>
</evidence>
<dbReference type="Proteomes" id="UP000720508">
    <property type="component" value="Unassembled WGS sequence"/>
</dbReference>
<keyword evidence="2" id="KW-0408">Iron</keyword>
<keyword evidence="2" id="KW-0560">Oxidoreductase</keyword>
<protein>
    <submittedName>
        <fullName evidence="3">Cytochrome P450</fullName>
    </submittedName>
</protein>
<dbReference type="RefSeq" id="WP_216340117.1">
    <property type="nucleotide sequence ID" value="NZ_JAHLEM010000028.1"/>
</dbReference>
<dbReference type="InterPro" id="IPR001128">
    <property type="entry name" value="Cyt_P450"/>
</dbReference>
<keyword evidence="2" id="KW-0479">Metal-binding</keyword>
<gene>
    <name evidence="3" type="ORF">KN815_03695</name>
</gene>